<name>A0A109RGL4_9LACT</name>
<dbReference type="AlphaFoldDB" id="A0A109RGL4"/>
<reference evidence="1 2" key="1">
    <citation type="journal article" date="2016" name="Genome Announc.">
        <title>Complete Genome Sequences of Aerococcus christensenii CCUG 28831T, Aerococcus sanguinicola CCUG 43001T, Aerococcus urinae CCUG 36881T, Aerococcus urinaeequi CCUG 28094T, Aerococcus urinaehominis CCUG 42038 BT, and Aerococcus viridans CCUG 4311T.</title>
        <authorList>
            <person name="Carkaci D."/>
            <person name="Dargis R."/>
            <person name="Nielsen X.C."/>
            <person name="Skovgaard O."/>
            <person name="Fuursted K."/>
            <person name="Christensen J.J."/>
        </authorList>
    </citation>
    <scope>NUCLEOTIDE SEQUENCE [LARGE SCALE GENOMIC DNA]</scope>
    <source>
        <strain evidence="1 2">CCUG42038B</strain>
    </source>
</reference>
<dbReference type="PANTHER" id="PTHR10361:SF28">
    <property type="entry name" value="P3 PROTEIN-RELATED"/>
    <property type="match status" value="1"/>
</dbReference>
<dbReference type="EMBL" id="CP014163">
    <property type="protein sequence ID" value="AMB99098.1"/>
    <property type="molecule type" value="Genomic_DNA"/>
</dbReference>
<dbReference type="KEGG" id="auh:AWM75_03365"/>
<gene>
    <name evidence="1" type="ORF">AWM75_03365</name>
</gene>
<sequence>MSTIIDFLLNIISSITDFILPIFVFLLVLNVGLSQDLSQVWQTVKKDWRYMAGLAAINYLLVPFLIHWTLPLIGAPAAIEAGFLLYFMTCGAPVSVAFIDAADNDDKFGGVVMLVMVVVMMIFLPVAMPFFIDGLSVPIGQLFANIAQSILIPLLIGLAINYFSSTTAKKIQAYIAPANSIMLDIVIYGNIIANIPQIIGLLGTGTLAYAAVMNILIMVASYFIFFRRSEGKQQIAAQMTGMRNAGISMLLASTNFQNPDVLMIIVVISSIGTVLVQFASQIFAKIDS</sequence>
<accession>A0A109RGL4</accession>
<dbReference type="RefSeq" id="WP_067978211.1">
    <property type="nucleotide sequence ID" value="NZ_CP014163.1"/>
</dbReference>
<dbReference type="Proteomes" id="UP000062260">
    <property type="component" value="Chromosome"/>
</dbReference>
<dbReference type="InterPro" id="IPR016833">
    <property type="entry name" value="Put_Na-Bile_cotransptr"/>
</dbReference>
<dbReference type="Gene3D" id="1.20.1530.20">
    <property type="match status" value="1"/>
</dbReference>
<proteinExistence type="predicted"/>
<dbReference type="InterPro" id="IPR038770">
    <property type="entry name" value="Na+/solute_symporter_sf"/>
</dbReference>
<dbReference type="Pfam" id="PF13593">
    <property type="entry name" value="SBF_like"/>
    <property type="match status" value="1"/>
</dbReference>
<evidence type="ECO:0000313" key="1">
    <source>
        <dbReference type="EMBL" id="AMB99098.1"/>
    </source>
</evidence>
<reference evidence="2" key="2">
    <citation type="submission" date="2016-01" db="EMBL/GenBank/DDBJ databases">
        <title>Six Aerococcus type strain genome sequencing and assembly using PacBio and Illumina Hiseq.</title>
        <authorList>
            <person name="Carkaci D."/>
            <person name="Dargis R."/>
            <person name="Nielsen X.C."/>
            <person name="Skovgaard O."/>
            <person name="Fuursted K."/>
            <person name="Christensen J.J."/>
        </authorList>
    </citation>
    <scope>NUCLEOTIDE SEQUENCE [LARGE SCALE GENOMIC DNA]</scope>
    <source>
        <strain evidence="2">CCUG42038B</strain>
    </source>
</reference>
<evidence type="ECO:0000313" key="2">
    <source>
        <dbReference type="Proteomes" id="UP000062260"/>
    </source>
</evidence>
<dbReference type="STRING" id="128944.AWM75_03365"/>
<protein>
    <submittedName>
        <fullName evidence="1">Uncharacterized protein</fullName>
    </submittedName>
</protein>
<organism evidence="1 2">
    <name type="scientific">Aerococcus urinaehominis</name>
    <dbReference type="NCBI Taxonomy" id="128944"/>
    <lineage>
        <taxon>Bacteria</taxon>
        <taxon>Bacillati</taxon>
        <taxon>Bacillota</taxon>
        <taxon>Bacilli</taxon>
        <taxon>Lactobacillales</taxon>
        <taxon>Aerococcaceae</taxon>
        <taxon>Aerococcus</taxon>
    </lineage>
</organism>
<keyword evidence="2" id="KW-1185">Reference proteome</keyword>
<dbReference type="PANTHER" id="PTHR10361">
    <property type="entry name" value="SODIUM-BILE ACID COTRANSPORTER"/>
    <property type="match status" value="1"/>
</dbReference>
<dbReference type="InterPro" id="IPR004710">
    <property type="entry name" value="Bilac:Na_transpt"/>
</dbReference>